<comment type="cofactor">
    <cofactor evidence="1 11">
        <name>Ca(2+)</name>
        <dbReference type="ChEBI" id="CHEBI:29108"/>
    </cofactor>
</comment>
<keyword evidence="15" id="KW-1133">Transmembrane helix</keyword>
<protein>
    <recommendedName>
        <fullName evidence="13">alpha-1,2-Mannosidase</fullName>
        <ecNumber evidence="13">3.2.1.-</ecNumber>
    </recommendedName>
</protein>
<dbReference type="GO" id="GO:0036503">
    <property type="term" value="P:ERAD pathway"/>
    <property type="evidence" value="ECO:0007669"/>
    <property type="project" value="UniProtKB-ARBA"/>
</dbReference>
<evidence type="ECO:0000256" key="12">
    <source>
        <dbReference type="PIRSR" id="PIRSR601382-3"/>
    </source>
</evidence>
<organism evidence="16 17">
    <name type="scientific">Dispira parvispora</name>
    <dbReference type="NCBI Taxonomy" id="1520584"/>
    <lineage>
        <taxon>Eukaryota</taxon>
        <taxon>Fungi</taxon>
        <taxon>Fungi incertae sedis</taxon>
        <taxon>Zoopagomycota</taxon>
        <taxon>Kickxellomycotina</taxon>
        <taxon>Dimargaritomycetes</taxon>
        <taxon>Dimargaritales</taxon>
        <taxon>Dimargaritaceae</taxon>
        <taxon>Dispira</taxon>
    </lineage>
</organism>
<feature type="active site" evidence="10">
    <location>
        <position position="558"/>
    </location>
</feature>
<dbReference type="InterPro" id="IPR012341">
    <property type="entry name" value="6hp_glycosidase-like_sf"/>
</dbReference>
<dbReference type="Gene3D" id="1.50.10.10">
    <property type="match status" value="1"/>
</dbReference>
<dbReference type="OrthoDB" id="8118055at2759"/>
<feature type="active site" description="Proton donor" evidence="10">
    <location>
        <position position="493"/>
    </location>
</feature>
<dbReference type="GO" id="GO:0005975">
    <property type="term" value="P:carbohydrate metabolic process"/>
    <property type="evidence" value="ECO:0007669"/>
    <property type="project" value="InterPro"/>
</dbReference>
<dbReference type="PANTHER" id="PTHR11742">
    <property type="entry name" value="MANNOSYL-OLIGOSACCHARIDE ALPHA-1,2-MANNOSIDASE-RELATED"/>
    <property type="match status" value="1"/>
</dbReference>
<dbReference type="GO" id="GO:0016020">
    <property type="term" value="C:membrane"/>
    <property type="evidence" value="ECO:0007669"/>
    <property type="project" value="InterPro"/>
</dbReference>
<feature type="compositionally biased region" description="Polar residues" evidence="14">
    <location>
        <begin position="1"/>
        <end position="10"/>
    </location>
</feature>
<evidence type="ECO:0000256" key="13">
    <source>
        <dbReference type="RuleBase" id="RU361193"/>
    </source>
</evidence>
<dbReference type="SUPFAM" id="SSF48225">
    <property type="entry name" value="Seven-hairpin glycosidases"/>
    <property type="match status" value="1"/>
</dbReference>
<feature type="region of interest" description="Disordered" evidence="14">
    <location>
        <begin position="1"/>
        <end position="30"/>
    </location>
</feature>
<comment type="catalytic activity">
    <reaction evidence="9">
        <text>N(4)-(alpha-D-Man-(1-&gt;2)-alpha-D-Man-(1-&gt;2)-alpha-D-Man-(1-&gt;3)-[alpha-D-Man-(1-&gt;2)-alpha-D-Man-(1-&gt;3)-[alpha-D-Man-(1-&gt;2)-alpha-D-Man-(1-&gt;6)]-alpha-D-Man-(1-&gt;6)]-beta-D-Man-(1-&gt;4)-beta-D-GlcNAc-(1-&gt;4)-beta-D-GlcNAc)-L-asparaginyl-[protein] (N-glucan mannose isomer 9A1,2,3B1,2,3) + 4 H2O = N(4)-(alpha-D-Man-(1-&gt;3)-[alpha-D-Man-(1-&gt;3)-[alpha-D-Man-(1-&gt;6)]-alpha-D-Man-(1-&gt;6)]-beta-D-Man-(1-&gt;4)-beta-D-GlcNAc-(1-&gt;4)-beta-D-GlcNAc)-L-asparaginyl-[protein] (N-glucan mannose isomer 5A1,2) + 4 beta-D-mannose</text>
        <dbReference type="Rhea" id="RHEA:56008"/>
        <dbReference type="Rhea" id="RHEA-COMP:14356"/>
        <dbReference type="Rhea" id="RHEA-COMP:14367"/>
        <dbReference type="ChEBI" id="CHEBI:15377"/>
        <dbReference type="ChEBI" id="CHEBI:28563"/>
        <dbReference type="ChEBI" id="CHEBI:59087"/>
        <dbReference type="ChEBI" id="CHEBI:139493"/>
        <dbReference type="EC" id="3.2.1.113"/>
    </reaction>
</comment>
<comment type="caution">
    <text evidence="16">The sequence shown here is derived from an EMBL/GenBank/DDBJ whole genome shotgun (WGS) entry which is preliminary data.</text>
</comment>
<evidence type="ECO:0000256" key="5">
    <source>
        <dbReference type="ARBA" id="ARBA00022801"/>
    </source>
</evidence>
<feature type="binding site" evidence="11">
    <location>
        <position position="645"/>
    </location>
    <ligand>
        <name>Ca(2+)</name>
        <dbReference type="ChEBI" id="CHEBI:29108"/>
    </ligand>
</feature>
<evidence type="ECO:0000256" key="14">
    <source>
        <dbReference type="SAM" id="MobiDB-lite"/>
    </source>
</evidence>
<evidence type="ECO:0000256" key="10">
    <source>
        <dbReference type="PIRSR" id="PIRSR601382-1"/>
    </source>
</evidence>
<feature type="disulfide bond" evidence="12">
    <location>
        <begin position="433"/>
        <end position="479"/>
    </location>
</feature>
<evidence type="ECO:0000256" key="6">
    <source>
        <dbReference type="ARBA" id="ARBA00022837"/>
    </source>
</evidence>
<evidence type="ECO:0000256" key="4">
    <source>
        <dbReference type="ARBA" id="ARBA00022723"/>
    </source>
</evidence>
<dbReference type="InterPro" id="IPR050749">
    <property type="entry name" value="Glycosyl_Hydrolase_47"/>
</dbReference>
<dbReference type="Pfam" id="PF01532">
    <property type="entry name" value="Glyco_hydro_47"/>
    <property type="match status" value="1"/>
</dbReference>
<dbReference type="InterPro" id="IPR036026">
    <property type="entry name" value="Seven-hairpin_glycosidases"/>
</dbReference>
<dbReference type="Proteomes" id="UP001150925">
    <property type="component" value="Unassembled WGS sequence"/>
</dbReference>
<dbReference type="GO" id="GO:0004571">
    <property type="term" value="F:mannosyl-oligosaccharide 1,2-alpha-mannosidase activity"/>
    <property type="evidence" value="ECO:0007669"/>
    <property type="project" value="UniProtKB-EC"/>
</dbReference>
<feature type="transmembrane region" description="Helical" evidence="15">
    <location>
        <begin position="64"/>
        <end position="82"/>
    </location>
</feature>
<keyword evidence="4 11" id="KW-0479">Metal-binding</keyword>
<dbReference type="AlphaFoldDB" id="A0A9W8AZV1"/>
<evidence type="ECO:0000313" key="17">
    <source>
        <dbReference type="Proteomes" id="UP001150925"/>
    </source>
</evidence>
<dbReference type="PANTHER" id="PTHR11742:SF55">
    <property type="entry name" value="ENDOPLASMIC RETICULUM MANNOSYL-OLIGOSACCHARIDE 1,2-ALPHA-MANNOSIDASE"/>
    <property type="match status" value="1"/>
</dbReference>
<dbReference type="GO" id="GO:0005509">
    <property type="term" value="F:calcium ion binding"/>
    <property type="evidence" value="ECO:0007669"/>
    <property type="project" value="InterPro"/>
</dbReference>
<evidence type="ECO:0000256" key="8">
    <source>
        <dbReference type="ARBA" id="ARBA00047669"/>
    </source>
</evidence>
<dbReference type="GO" id="GO:0005783">
    <property type="term" value="C:endoplasmic reticulum"/>
    <property type="evidence" value="ECO:0007669"/>
    <property type="project" value="TreeGrafter"/>
</dbReference>
<evidence type="ECO:0000256" key="2">
    <source>
        <dbReference type="ARBA" id="ARBA00004922"/>
    </source>
</evidence>
<feature type="active site" evidence="10">
    <location>
        <position position="345"/>
    </location>
</feature>
<comment type="similarity">
    <text evidence="3 13">Belongs to the glycosyl hydrolase 47 family.</text>
</comment>
<feature type="active site" description="Proton donor" evidence="10">
    <location>
        <position position="202"/>
    </location>
</feature>
<dbReference type="EC" id="3.2.1.-" evidence="13"/>
<keyword evidence="15" id="KW-0812">Transmembrane</keyword>
<gene>
    <name evidence="16" type="primary">MNS1</name>
    <name evidence="16" type="ORF">IWQ62_000551</name>
</gene>
<reference evidence="16" key="1">
    <citation type="submission" date="2022-07" db="EMBL/GenBank/DDBJ databases">
        <title>Phylogenomic reconstructions and comparative analyses of Kickxellomycotina fungi.</title>
        <authorList>
            <person name="Reynolds N.K."/>
            <person name="Stajich J.E."/>
            <person name="Barry K."/>
            <person name="Grigoriev I.V."/>
            <person name="Crous P."/>
            <person name="Smith M.E."/>
        </authorList>
    </citation>
    <scope>NUCLEOTIDE SEQUENCE</scope>
    <source>
        <strain evidence="16">RSA 1196</strain>
    </source>
</reference>
<comment type="pathway">
    <text evidence="2">Protein modification; protein glycosylation.</text>
</comment>
<keyword evidence="5 13" id="KW-0378">Hydrolase</keyword>
<dbReference type="InterPro" id="IPR001382">
    <property type="entry name" value="Glyco_hydro_47"/>
</dbReference>
<evidence type="ECO:0000256" key="7">
    <source>
        <dbReference type="ARBA" id="ARBA00023157"/>
    </source>
</evidence>
<comment type="catalytic activity">
    <reaction evidence="8">
        <text>N(4)-(alpha-D-Man-(1-&gt;2)-alpha-D-Man-(1-&gt;2)-alpha-D-Man-(1-&gt;3)-[alpha-D-Man-(1-&gt;3)-[alpha-D-Man-(1-&gt;2)-alpha-D-Man-(1-&gt;6)]-alpha-D-Man-(1-&gt;6)]-beta-D-Man-(1-&gt;4)-beta-D-GlcNAc-(1-&gt;4)-beta-D-GlcNAc)-L-asparaginyl-[protein] (N-glucan mannose isomer 8A1,2,3B1,3) + 3 H2O = N(4)-(alpha-D-Man-(1-&gt;3)-[alpha-D-Man-(1-&gt;3)-[alpha-D-Man-(1-&gt;6)]-alpha-D-Man-(1-&gt;6)]-beta-D-Man-(1-&gt;4)-beta-D-GlcNAc-(1-&gt;4)-beta-D-GlcNAc)-L-asparaginyl-[protein] (N-glucan mannose isomer 5A1,2) + 3 beta-D-mannose</text>
        <dbReference type="Rhea" id="RHEA:56028"/>
        <dbReference type="Rhea" id="RHEA-COMP:14358"/>
        <dbReference type="Rhea" id="RHEA-COMP:14367"/>
        <dbReference type="ChEBI" id="CHEBI:15377"/>
        <dbReference type="ChEBI" id="CHEBI:28563"/>
        <dbReference type="ChEBI" id="CHEBI:59087"/>
        <dbReference type="ChEBI" id="CHEBI:60628"/>
        <dbReference type="EC" id="3.2.1.113"/>
    </reaction>
</comment>
<evidence type="ECO:0000256" key="11">
    <source>
        <dbReference type="PIRSR" id="PIRSR601382-2"/>
    </source>
</evidence>
<keyword evidence="13 16" id="KW-0326">Glycosidase</keyword>
<dbReference type="PRINTS" id="PR00747">
    <property type="entry name" value="GLYHDRLASE47"/>
</dbReference>
<name>A0A9W8AZV1_9FUNG</name>
<evidence type="ECO:0000256" key="15">
    <source>
        <dbReference type="SAM" id="Phobius"/>
    </source>
</evidence>
<dbReference type="GO" id="GO:0005768">
    <property type="term" value="C:endosome"/>
    <property type="evidence" value="ECO:0007669"/>
    <property type="project" value="TreeGrafter"/>
</dbReference>
<proteinExistence type="inferred from homology"/>
<evidence type="ECO:0000256" key="9">
    <source>
        <dbReference type="ARBA" id="ARBA00048605"/>
    </source>
</evidence>
<dbReference type="GO" id="GO:0005802">
    <property type="term" value="C:trans-Golgi network"/>
    <property type="evidence" value="ECO:0007669"/>
    <property type="project" value="TreeGrafter"/>
</dbReference>
<keyword evidence="6 11" id="KW-0106">Calcium</keyword>
<evidence type="ECO:0000256" key="3">
    <source>
        <dbReference type="ARBA" id="ARBA00007658"/>
    </source>
</evidence>
<keyword evidence="15" id="KW-0472">Membrane</keyword>
<keyword evidence="17" id="KW-1185">Reference proteome</keyword>
<keyword evidence="7 12" id="KW-1015">Disulfide bond</keyword>
<sequence>MGDRVNQATGFRNRGNDAVDSHTTAPSEGYLLQTISPRNSPDDERIRVTDAFTTQNMPRLDRPWTSWPVILGVGLLVLFLLVHHNGNQSAWSEGQGLKYPLGTLNPFPPTSDEVWTNRRSQVVEAFRYAWQGYRRDAYGADEYHPISQRGSNLTNRGIGYTIVDSLDTILIMGLDKEYQEARDWVVQHLDFDVVGSPVSVFETTIRILGGLLSAYHWSHQDVLYLTKAIDLADRLLSAWLDEENYPIRYGFLARSPPGTNQSKWEAEKIAQMRNLSISVAEVGTLQMEFAYLSHLSKDPKYHQTGQDVMHSLRAIPKLDGLIPLFIDRKGNLTNHLLFGVGAHGDSYYEYLLKQWIQTRGHPDQQVYRDMYDASVEGVKRHLIRRSNAAQLAVVGTASVAASSQATWEDYVASREWEDQFPLNFDPSMEHLSCFYPGLLALGATRGYTLADIEARRTPHQFSARDIEDLDLAEKLAYTCWQTYHHQPTVLAAEITDFHVPLDATSPYTPGSFFTGQFFSNAPRTKWVSPKAGFNEPPRSLIYGDFNYLSHRHNILRPETVESFFILWRITKNPQYREWGWQVFQAFEKYAKYDQGGYTSLADVTKLSPPREDKMETFFLAETLKYLYLLFSPDDVVPLTEYVFNTEAHPFPILDQLNIK</sequence>
<accession>A0A9W8AZV1</accession>
<evidence type="ECO:0000313" key="16">
    <source>
        <dbReference type="EMBL" id="KAJ1969553.1"/>
    </source>
</evidence>
<evidence type="ECO:0000256" key="1">
    <source>
        <dbReference type="ARBA" id="ARBA00001913"/>
    </source>
</evidence>
<dbReference type="EMBL" id="JANBPY010000046">
    <property type="protein sequence ID" value="KAJ1969553.1"/>
    <property type="molecule type" value="Genomic_DNA"/>
</dbReference>